<dbReference type="GO" id="GO:0090307">
    <property type="term" value="P:mitotic spindle assembly"/>
    <property type="evidence" value="ECO:0007669"/>
    <property type="project" value="TreeGrafter"/>
</dbReference>
<feature type="region of interest" description="Disordered" evidence="8">
    <location>
        <begin position="537"/>
        <end position="723"/>
    </location>
</feature>
<dbReference type="GO" id="GO:1990023">
    <property type="term" value="C:mitotic spindle midzone"/>
    <property type="evidence" value="ECO:0007669"/>
    <property type="project" value="TreeGrafter"/>
</dbReference>
<keyword evidence="4" id="KW-0132">Cell division</keyword>
<dbReference type="KEGG" id="trr:M419DRAFT_32716"/>
<feature type="compositionally biased region" description="Low complexity" evidence="8">
    <location>
        <begin position="270"/>
        <end position="283"/>
    </location>
</feature>
<evidence type="ECO:0000256" key="4">
    <source>
        <dbReference type="ARBA" id="ARBA00022618"/>
    </source>
</evidence>
<dbReference type="Gene3D" id="1.25.10.10">
    <property type="entry name" value="Leucine-rich Repeat Variant"/>
    <property type="match status" value="3"/>
</dbReference>
<evidence type="ECO:0000256" key="2">
    <source>
        <dbReference type="ARBA" id="ARBA00009549"/>
    </source>
</evidence>
<comment type="similarity">
    <text evidence="2">Belongs to the CLASP family.</text>
</comment>
<feature type="compositionally biased region" description="Basic and acidic residues" evidence="8">
    <location>
        <begin position="663"/>
        <end position="686"/>
    </location>
</feature>
<dbReference type="Proteomes" id="UP000024376">
    <property type="component" value="Unassembled WGS sequence"/>
</dbReference>
<dbReference type="EMBL" id="KI911140">
    <property type="protein sequence ID" value="ETS05379.1"/>
    <property type="molecule type" value="Genomic_DNA"/>
</dbReference>
<dbReference type="InterPro" id="IPR024395">
    <property type="entry name" value="CLASP_N_dom"/>
</dbReference>
<comment type="subcellular location">
    <subcellularLocation>
        <location evidence="1">Cytoplasm</location>
        <location evidence="1">Cytoskeleton</location>
        <location evidence="1">Spindle</location>
    </subcellularLocation>
</comment>
<feature type="compositionally biased region" description="Polar residues" evidence="8">
    <location>
        <begin position="605"/>
        <end position="617"/>
    </location>
</feature>
<dbReference type="PANTHER" id="PTHR21567:SF9">
    <property type="entry name" value="CLIP-ASSOCIATING PROTEIN"/>
    <property type="match status" value="1"/>
</dbReference>
<evidence type="ECO:0000313" key="10">
    <source>
        <dbReference type="EMBL" id="ETS05379.1"/>
    </source>
</evidence>
<dbReference type="GO" id="GO:0060172">
    <property type="term" value="P:astral microtubule depolymerization"/>
    <property type="evidence" value="ECO:0007669"/>
    <property type="project" value="TreeGrafter"/>
</dbReference>
<gene>
    <name evidence="10" type="ORF">M419DRAFT_32716</name>
</gene>
<dbReference type="InterPro" id="IPR011989">
    <property type="entry name" value="ARM-like"/>
</dbReference>
<dbReference type="GO" id="GO:0051301">
    <property type="term" value="P:cell division"/>
    <property type="evidence" value="ECO:0007669"/>
    <property type="project" value="UniProtKB-KW"/>
</dbReference>
<dbReference type="GO" id="GO:0005876">
    <property type="term" value="C:spindle microtubule"/>
    <property type="evidence" value="ECO:0007669"/>
    <property type="project" value="TreeGrafter"/>
</dbReference>
<comment type="subunit">
    <text evidence="3">Interacts with microtubules.</text>
</comment>
<feature type="domain" description="TOG" evidence="9">
    <location>
        <begin position="305"/>
        <end position="546"/>
    </location>
</feature>
<feature type="region of interest" description="Disordered" evidence="8">
    <location>
        <begin position="253"/>
        <end position="298"/>
    </location>
</feature>
<dbReference type="PANTHER" id="PTHR21567">
    <property type="entry name" value="CLASP"/>
    <property type="match status" value="1"/>
</dbReference>
<evidence type="ECO:0000256" key="1">
    <source>
        <dbReference type="ARBA" id="ARBA00004186"/>
    </source>
</evidence>
<evidence type="ECO:0000256" key="5">
    <source>
        <dbReference type="ARBA" id="ARBA00022701"/>
    </source>
</evidence>
<keyword evidence="5" id="KW-0493">Microtubule</keyword>
<reference evidence="11" key="1">
    <citation type="journal article" date="2013" name="Ind. Biotechnol.">
        <title>Comparative genomics analysis of Trichoderma reesei strains.</title>
        <authorList>
            <person name="Koike H."/>
            <person name="Aerts A."/>
            <person name="LaButti K."/>
            <person name="Grigoriev I.V."/>
            <person name="Baker S.E."/>
        </authorList>
    </citation>
    <scope>NUCLEOTIDE SEQUENCE [LARGE SCALE GENOMIC DNA]</scope>
    <source>
        <strain evidence="11">ATCC 56765 / BCRC 32924 / NRRL 11460 / Rut C-30</strain>
    </source>
</reference>
<dbReference type="GO" id="GO:0008017">
    <property type="term" value="F:microtubule binding"/>
    <property type="evidence" value="ECO:0007669"/>
    <property type="project" value="TreeGrafter"/>
</dbReference>
<dbReference type="InterPro" id="IPR034085">
    <property type="entry name" value="TOG"/>
</dbReference>
<feature type="region of interest" description="Disordered" evidence="8">
    <location>
        <begin position="738"/>
        <end position="763"/>
    </location>
</feature>
<evidence type="ECO:0000256" key="7">
    <source>
        <dbReference type="ARBA" id="ARBA00024889"/>
    </source>
</evidence>
<keyword evidence="6" id="KW-0498">Mitosis</keyword>
<sequence>MRKKPKPDADTPQVIFQHAASTGAMADTKLTDDQVNNLAAVLRNDNTHFDVKVQYVNAIKTGIKQHNIPETCIPQLFDGLRLASSSQHVALATAGFTALNHLFTRMSRQEPKYLAKEAARTLPLVIEKLGDSKDKPRALALQSLNTLYAVAPADVERSIRNTAMVGKNPRAKEASMQWLLETHQQHGLPFRSFVPMLMELLEDADGMVRDTAKSTVIELFKNAPGAAKSDLKRQLKNYKVRPAIEQAIVKALAPTGPRSETPSDAAPAVSRPALSAPSSFAASERPVTPMAETPAESVEPQYVNTHRELDDILREMTPYFDGKESEHNWMKREQSIVTLRRLVAGNAPADFQDTFIVGLKALLDGIIKAINSLRTSLSKEGCSLVQEMAIAFGPAMDPLVELLMQTFMKLSANTKKISSQMANTAIDVIVSKVTYTPRIMQHIWGAVQDKNVQPRTYAAGWLITILKKEAHHKSHIEHTGGVDLIEKCIKKALGDANPTVREKMRACYWRYWTIWPARADALMADLDTTAQKLLLKDPNNPNAGKKVEAPVASSRPGGFSRSTTATSSKPSLRDAMMAQKKAALATRNLPSRPGSAMSSFAAASPHTSNPQLSSTASKPMARHRTEANTVSVNAGGMSVAPMRPARRRPEVARPATAGPYSVRDQRTSVESHSPEGESPRQPDFRRASPPAGLPSGNSQSPRTLKVYEDPFTDDQPTPAASLPTAPVLEERALNEDAANIQRPMQPPPLSDESGPPEKNGQNARLLDSGISKIRSKTLEVHGFRKLQSLIRDPRTVFTDQRFEALLVGLFQYLEDPLADLPADKAQDVKAQILTTIKLLLRKERKNFQPHVSRGLESLLQARGSYDTRAHVVSGLELLADELVTLSDGSETAVVLTRRLQSCSDTTVEGCRTLSMGLHVLKEMLDKRPEYVPTHKELLRLTGLAGRCLESTDSGVRMDAVKLCVALHARVGEAAFWEGMAEIRDDPKSLITYYIVKKQREDGMFS</sequence>
<dbReference type="HOGENOM" id="CLU_004060_0_0_1"/>
<feature type="domain" description="TOG" evidence="9">
    <location>
        <begin position="24"/>
        <end position="257"/>
    </location>
</feature>
<dbReference type="Pfam" id="PF12348">
    <property type="entry name" value="CLASP_N"/>
    <property type="match status" value="2"/>
</dbReference>
<proteinExistence type="inferred from homology"/>
<evidence type="ECO:0000259" key="9">
    <source>
        <dbReference type="SMART" id="SM01349"/>
    </source>
</evidence>
<dbReference type="InterPro" id="IPR016024">
    <property type="entry name" value="ARM-type_fold"/>
</dbReference>
<comment type="function">
    <text evidence="7">Microtubule binding protein that promotes the stabilization of dynamic microtubules. Required for mitotic spindle formation.</text>
</comment>
<dbReference type="GO" id="GO:0005881">
    <property type="term" value="C:cytoplasmic microtubule"/>
    <property type="evidence" value="ECO:0007669"/>
    <property type="project" value="TreeGrafter"/>
</dbReference>
<dbReference type="AlphaFoldDB" id="A0A024SL98"/>
<evidence type="ECO:0000256" key="3">
    <source>
        <dbReference type="ARBA" id="ARBA00011375"/>
    </source>
</evidence>
<dbReference type="GO" id="GO:0005815">
    <property type="term" value="C:microtubule organizing center"/>
    <property type="evidence" value="ECO:0007669"/>
    <property type="project" value="TreeGrafter"/>
</dbReference>
<evidence type="ECO:0000256" key="8">
    <source>
        <dbReference type="SAM" id="MobiDB-lite"/>
    </source>
</evidence>
<evidence type="ECO:0000313" key="11">
    <source>
        <dbReference type="Proteomes" id="UP000024376"/>
    </source>
</evidence>
<accession>A0A024SL98</accession>
<dbReference type="OrthoDB" id="46159at2759"/>
<dbReference type="SUPFAM" id="SSF48371">
    <property type="entry name" value="ARM repeat"/>
    <property type="match status" value="1"/>
</dbReference>
<keyword evidence="6" id="KW-0131">Cell cycle</keyword>
<feature type="compositionally biased region" description="Polar residues" evidence="8">
    <location>
        <begin position="560"/>
        <end position="570"/>
    </location>
</feature>
<organism evidence="10 11">
    <name type="scientific">Hypocrea jecorina (strain ATCC 56765 / BCRC 32924 / NRRL 11460 / Rut C-30)</name>
    <name type="common">Trichoderma reesei</name>
    <dbReference type="NCBI Taxonomy" id="1344414"/>
    <lineage>
        <taxon>Eukaryota</taxon>
        <taxon>Fungi</taxon>
        <taxon>Dikarya</taxon>
        <taxon>Ascomycota</taxon>
        <taxon>Pezizomycotina</taxon>
        <taxon>Sordariomycetes</taxon>
        <taxon>Hypocreomycetidae</taxon>
        <taxon>Hypocreales</taxon>
        <taxon>Hypocreaceae</taxon>
        <taxon>Trichoderma</taxon>
    </lineage>
</organism>
<name>A0A024SL98_HYPJR</name>
<evidence type="ECO:0000256" key="6">
    <source>
        <dbReference type="ARBA" id="ARBA00022776"/>
    </source>
</evidence>
<protein>
    <submittedName>
        <fullName evidence="10">HEAT repeat-containing protein</fullName>
    </submittedName>
</protein>
<dbReference type="SMART" id="SM01349">
    <property type="entry name" value="TOG"/>
    <property type="match status" value="2"/>
</dbReference>